<dbReference type="OrthoDB" id="4952383at2"/>
<keyword evidence="2" id="KW-1185">Reference proteome</keyword>
<proteinExistence type="predicted"/>
<evidence type="ECO:0000313" key="2">
    <source>
        <dbReference type="Proteomes" id="UP000295411"/>
    </source>
</evidence>
<dbReference type="AlphaFoldDB" id="A0A4V3ALY6"/>
<protein>
    <submittedName>
        <fullName evidence="1">Uncharacterized protein</fullName>
    </submittedName>
</protein>
<reference evidence="1 2" key="1">
    <citation type="submission" date="2019-03" db="EMBL/GenBank/DDBJ databases">
        <title>Arthrobacter sp. nov., an bacterium isolated from biocrust in Mu Us Desert.</title>
        <authorList>
            <person name="Lixiong L."/>
        </authorList>
    </citation>
    <scope>NUCLEOTIDE SEQUENCE [LARGE SCALE GENOMIC DNA]</scope>
    <source>
        <strain evidence="1 2">SLN-3</strain>
    </source>
</reference>
<organism evidence="1 2">
    <name type="scientific">Arthrobacter crusticola</name>
    <dbReference type="NCBI Taxonomy" id="2547960"/>
    <lineage>
        <taxon>Bacteria</taxon>
        <taxon>Bacillati</taxon>
        <taxon>Actinomycetota</taxon>
        <taxon>Actinomycetes</taxon>
        <taxon>Micrococcales</taxon>
        <taxon>Micrococcaceae</taxon>
        <taxon>Arthrobacter</taxon>
    </lineage>
</organism>
<sequence>MRDYDYFIAALSDVTTDIARISVEGEGGSAQVIVQAMDGRQLPFDGTLDDVYTAVENTDTEGLYSGEDASSIDTKLKLFSVHIYEALETASGSAKRLSLRPSGVKAV</sequence>
<dbReference type="RefSeq" id="WP_133404511.1">
    <property type="nucleotide sequence ID" value="NZ_SMTK01000004.1"/>
</dbReference>
<dbReference type="Proteomes" id="UP000295411">
    <property type="component" value="Unassembled WGS sequence"/>
</dbReference>
<comment type="caution">
    <text evidence="1">The sequence shown here is derived from an EMBL/GenBank/DDBJ whole genome shotgun (WGS) entry which is preliminary data.</text>
</comment>
<accession>A0A4V3ALY6</accession>
<evidence type="ECO:0000313" key="1">
    <source>
        <dbReference type="EMBL" id="TDK24848.1"/>
    </source>
</evidence>
<name>A0A4V3ALY6_9MICC</name>
<dbReference type="EMBL" id="SMTK01000004">
    <property type="protein sequence ID" value="TDK24848.1"/>
    <property type="molecule type" value="Genomic_DNA"/>
</dbReference>
<gene>
    <name evidence="1" type="ORF">E2F48_13710</name>
</gene>